<dbReference type="Proteomes" id="UP000219573">
    <property type="component" value="Unassembled WGS sequence"/>
</dbReference>
<dbReference type="PANTHER" id="PTHR42827">
    <property type="entry name" value="IRON-SULFUR CLUSTER-BINDING PROTEIN-RELATED"/>
    <property type="match status" value="1"/>
</dbReference>
<evidence type="ECO:0008006" key="3">
    <source>
        <dbReference type="Google" id="ProtNLM"/>
    </source>
</evidence>
<gene>
    <name evidence="1" type="ORF">SAMN06265827_12216</name>
</gene>
<organism evidence="1 2">
    <name type="scientific">Orenia metallireducens</name>
    <dbReference type="NCBI Taxonomy" id="1413210"/>
    <lineage>
        <taxon>Bacteria</taxon>
        <taxon>Bacillati</taxon>
        <taxon>Bacillota</taxon>
        <taxon>Clostridia</taxon>
        <taxon>Halanaerobiales</taxon>
        <taxon>Halobacteroidaceae</taxon>
        <taxon>Orenia</taxon>
    </lineage>
</organism>
<evidence type="ECO:0000313" key="1">
    <source>
        <dbReference type="EMBL" id="SNY37385.1"/>
    </source>
</evidence>
<name>A0A285HNT5_9FIRM</name>
<dbReference type="PANTHER" id="PTHR42827:SF1">
    <property type="entry name" value="IRON-SULFUR CLUSTER-BINDING PROTEIN"/>
    <property type="match status" value="1"/>
</dbReference>
<dbReference type="EMBL" id="OBDZ01000022">
    <property type="protein sequence ID" value="SNY37385.1"/>
    <property type="molecule type" value="Genomic_DNA"/>
</dbReference>
<proteinExistence type="predicted"/>
<keyword evidence="2" id="KW-1185">Reference proteome</keyword>
<accession>A0A285HNT5</accession>
<dbReference type="RefSeq" id="WP_097018705.1">
    <property type="nucleotide sequence ID" value="NZ_OBDZ01000022.1"/>
</dbReference>
<reference evidence="2" key="1">
    <citation type="submission" date="2017-09" db="EMBL/GenBank/DDBJ databases">
        <authorList>
            <person name="Varghese N."/>
            <person name="Submissions S."/>
        </authorList>
    </citation>
    <scope>NUCLEOTIDE SEQUENCE [LARGE SCALE GENOMIC DNA]</scope>
    <source>
        <strain evidence="2">MSL47</strain>
    </source>
</reference>
<dbReference type="OrthoDB" id="9784571at2"/>
<evidence type="ECO:0000313" key="2">
    <source>
        <dbReference type="Proteomes" id="UP000219573"/>
    </source>
</evidence>
<sequence>MQEKIRTLIREYIQEYSTRKEIKTKWGEPIVNFADANDQMFRKLKEVVSSTHALPQDFLTDAQTVIAYFIPFSRDVVNSNRAGRYSSKQWARAYIETNELISNLNNYIKKKLAALNYQSSLIPATHNFDEDSLISDWSHRHVAYISGLGKFGLNNMLITDKGCCGRVASIVTNLKIEATARNNQEYCLYKSKGLCQKCVDNCVNDALKINSFDRHKCYEILLENDKLHSDLGLTDVCGKCSVNLPCSFINPVEKCYSYQESIV</sequence>
<dbReference type="STRING" id="1413210.U472_11890"/>
<protein>
    <recommendedName>
        <fullName evidence="3">(Fe-S)-binding protein</fullName>
    </recommendedName>
</protein>
<dbReference type="AlphaFoldDB" id="A0A285HNT5"/>